<dbReference type="Pfam" id="PF00389">
    <property type="entry name" value="2-Hacid_dh"/>
    <property type="match status" value="1"/>
</dbReference>
<keyword evidence="3" id="KW-0520">NAD</keyword>
<dbReference type="InterPro" id="IPR029753">
    <property type="entry name" value="D-isomer_DH_CS"/>
</dbReference>
<dbReference type="GO" id="GO:0016616">
    <property type="term" value="F:oxidoreductase activity, acting on the CH-OH group of donors, NAD or NADP as acceptor"/>
    <property type="evidence" value="ECO:0007669"/>
    <property type="project" value="InterPro"/>
</dbReference>
<dbReference type="InterPro" id="IPR006140">
    <property type="entry name" value="D-isomer_DH_NAD-bd"/>
</dbReference>
<evidence type="ECO:0000313" key="8">
    <source>
        <dbReference type="Proteomes" id="UP000664658"/>
    </source>
</evidence>
<feature type="domain" description="D-isomer specific 2-hydroxyacid dehydrogenase catalytic" evidence="5">
    <location>
        <begin position="33"/>
        <end position="318"/>
    </location>
</feature>
<dbReference type="PROSITE" id="PS00671">
    <property type="entry name" value="D_2_HYDROXYACID_DH_3"/>
    <property type="match status" value="1"/>
</dbReference>
<evidence type="ECO:0000256" key="3">
    <source>
        <dbReference type="ARBA" id="ARBA00023027"/>
    </source>
</evidence>
<dbReference type="InterPro" id="IPR006139">
    <property type="entry name" value="D-isomer_2_OHA_DH_cat_dom"/>
</dbReference>
<dbReference type="SUPFAM" id="SSF52283">
    <property type="entry name" value="Formate/glycerate dehydrogenase catalytic domain-like"/>
    <property type="match status" value="1"/>
</dbReference>
<dbReference type="GO" id="GO:0005829">
    <property type="term" value="C:cytosol"/>
    <property type="evidence" value="ECO:0007669"/>
    <property type="project" value="UniProtKB-ARBA"/>
</dbReference>
<dbReference type="Gene3D" id="3.40.50.720">
    <property type="entry name" value="NAD(P)-binding Rossmann-like Domain"/>
    <property type="match status" value="2"/>
</dbReference>
<protein>
    <submittedName>
        <fullName evidence="7">D-2-hydroxyacid dehydrogenase</fullName>
    </submittedName>
</protein>
<dbReference type="CDD" id="cd12162">
    <property type="entry name" value="2-Hacid_dh_4"/>
    <property type="match status" value="1"/>
</dbReference>
<evidence type="ECO:0000256" key="2">
    <source>
        <dbReference type="ARBA" id="ARBA00023002"/>
    </source>
</evidence>
<sequence length="320" mass="34636">MLNIVFLDRETFPADIEIPRPAVPHQWHEYSYTPKSKLPERIGDADIIITNKVMLDAEALSLAPRLKMVAISATGVNNIDLAAASAHGITVCNVRDYAQVTVPEHVLSFIFALKRNLAGWIADQKQKRWASSRQFCAFNYPITDVRGSTLGIVGRGSLGRATGALAHAVGMQVLYAERPDAEFVREGYTAFSDVLAQADVLSLHCPLTEQTAKLMNDKTLSAMKAGALLINTGRGALVDEAALLRALDSGHLGGAALDVLSEEPPKADHPLLVAAAQRNNLLITPHVAWASDSAIREVLAQVVHNIEAYVARRPQNVVTL</sequence>
<comment type="caution">
    <text evidence="7">The sequence shown here is derived from an EMBL/GenBank/DDBJ whole genome shotgun (WGS) entry which is preliminary data.</text>
</comment>
<dbReference type="Proteomes" id="UP000664658">
    <property type="component" value="Unassembled WGS sequence"/>
</dbReference>
<evidence type="ECO:0000256" key="1">
    <source>
        <dbReference type="ARBA" id="ARBA00005854"/>
    </source>
</evidence>
<keyword evidence="2 4" id="KW-0560">Oxidoreductase</keyword>
<dbReference type="PROSITE" id="PS00670">
    <property type="entry name" value="D_2_HYDROXYACID_DH_2"/>
    <property type="match status" value="1"/>
</dbReference>
<evidence type="ECO:0000259" key="6">
    <source>
        <dbReference type="Pfam" id="PF02826"/>
    </source>
</evidence>
<evidence type="ECO:0000259" key="5">
    <source>
        <dbReference type="Pfam" id="PF00389"/>
    </source>
</evidence>
<comment type="similarity">
    <text evidence="1 4">Belongs to the D-isomer specific 2-hydroxyacid dehydrogenase family.</text>
</comment>
<dbReference type="InterPro" id="IPR050418">
    <property type="entry name" value="D-iso_2-hydroxyacid_DH_PdxB"/>
</dbReference>
<gene>
    <name evidence="7" type="ORF">J2R62_04975</name>
</gene>
<dbReference type="AlphaFoldDB" id="A0A8I1W887"/>
<name>A0A8I1W887_PLESH</name>
<feature type="domain" description="D-isomer specific 2-hydroxyacid dehydrogenase NAD-binding" evidence="6">
    <location>
        <begin position="108"/>
        <end position="288"/>
    </location>
</feature>
<dbReference type="PANTHER" id="PTHR43761:SF1">
    <property type="entry name" value="D-ISOMER SPECIFIC 2-HYDROXYACID DEHYDROGENASE CATALYTIC DOMAIN-CONTAINING PROTEIN-RELATED"/>
    <property type="match status" value="1"/>
</dbReference>
<reference evidence="7" key="1">
    <citation type="submission" date="2021-03" db="EMBL/GenBank/DDBJ databases">
        <title>Plesiomonas shigelloides zfcc0051, isolated from zebrafish feces.</title>
        <authorList>
            <person name="Vanderhoek Z."/>
            <person name="Gaulke C."/>
        </authorList>
    </citation>
    <scope>NUCLEOTIDE SEQUENCE</scope>
    <source>
        <strain evidence="7">Zfcc0051</strain>
    </source>
</reference>
<evidence type="ECO:0000313" key="7">
    <source>
        <dbReference type="EMBL" id="MBO1107584.1"/>
    </source>
</evidence>
<dbReference type="RefSeq" id="WP_207541746.1">
    <property type="nucleotide sequence ID" value="NZ_JAFNAA010000004.1"/>
</dbReference>
<evidence type="ECO:0000256" key="4">
    <source>
        <dbReference type="RuleBase" id="RU003719"/>
    </source>
</evidence>
<proteinExistence type="inferred from homology"/>
<dbReference type="SUPFAM" id="SSF51735">
    <property type="entry name" value="NAD(P)-binding Rossmann-fold domains"/>
    <property type="match status" value="1"/>
</dbReference>
<dbReference type="Pfam" id="PF02826">
    <property type="entry name" value="2-Hacid_dh_C"/>
    <property type="match status" value="1"/>
</dbReference>
<dbReference type="InterPro" id="IPR036291">
    <property type="entry name" value="NAD(P)-bd_dom_sf"/>
</dbReference>
<organism evidence="7 8">
    <name type="scientific">Plesiomonas shigelloides</name>
    <name type="common">Aeromonas shigelloides</name>
    <dbReference type="NCBI Taxonomy" id="703"/>
    <lineage>
        <taxon>Bacteria</taxon>
        <taxon>Pseudomonadati</taxon>
        <taxon>Pseudomonadota</taxon>
        <taxon>Gammaproteobacteria</taxon>
        <taxon>Enterobacterales</taxon>
        <taxon>Enterobacteriaceae</taxon>
        <taxon>Plesiomonas</taxon>
    </lineage>
</organism>
<dbReference type="EMBL" id="JAFNAA010000004">
    <property type="protein sequence ID" value="MBO1107584.1"/>
    <property type="molecule type" value="Genomic_DNA"/>
</dbReference>
<accession>A0A8I1W887</accession>
<dbReference type="GO" id="GO:0051287">
    <property type="term" value="F:NAD binding"/>
    <property type="evidence" value="ECO:0007669"/>
    <property type="project" value="InterPro"/>
</dbReference>
<dbReference type="PANTHER" id="PTHR43761">
    <property type="entry name" value="D-ISOMER SPECIFIC 2-HYDROXYACID DEHYDROGENASE FAMILY PROTEIN (AFU_ORTHOLOGUE AFUA_1G13630)"/>
    <property type="match status" value="1"/>
</dbReference>